<sequence length="104" mass="10764">MRKQLASAALASLLALFLSACAGGPATEAGLTDEAKAALAQAEKDVKDAKANFALWTTADKALKTAQEAAKKGDSETVTKQAKLASDHAKMGLAQTKYPSTEIK</sequence>
<keyword evidence="1" id="KW-0732">Signal</keyword>
<feature type="chain" id="PRO_5020589564" evidence="1">
    <location>
        <begin position="23"/>
        <end position="104"/>
    </location>
</feature>
<comment type="caution">
    <text evidence="2">The sequence shown here is derived from an EMBL/GenBank/DDBJ whole genome shotgun (WGS) entry which is preliminary data.</text>
</comment>
<keyword evidence="3" id="KW-1185">Reference proteome</keyword>
<dbReference type="PROSITE" id="PS51257">
    <property type="entry name" value="PROKAR_LIPOPROTEIN"/>
    <property type="match status" value="1"/>
</dbReference>
<dbReference type="AlphaFoldDB" id="A0A4V2UQM4"/>
<evidence type="ECO:0000313" key="3">
    <source>
        <dbReference type="Proteomes" id="UP000295135"/>
    </source>
</evidence>
<evidence type="ECO:0000256" key="1">
    <source>
        <dbReference type="SAM" id="SignalP"/>
    </source>
</evidence>
<name>A0A4V2UQM4_9PROT</name>
<dbReference type="RefSeq" id="WP_126461144.1">
    <property type="nucleotide sequence ID" value="NZ_AP018721.1"/>
</dbReference>
<protein>
    <submittedName>
        <fullName evidence="2">Murein lipoprotein</fullName>
    </submittedName>
</protein>
<dbReference type="Proteomes" id="UP000295135">
    <property type="component" value="Unassembled WGS sequence"/>
</dbReference>
<reference evidence="2 3" key="1">
    <citation type="submission" date="2019-03" db="EMBL/GenBank/DDBJ databases">
        <title>Genomic Encyclopedia of Type Strains, Phase IV (KMG-IV): sequencing the most valuable type-strain genomes for metagenomic binning, comparative biology and taxonomic classification.</title>
        <authorList>
            <person name="Goeker M."/>
        </authorList>
    </citation>
    <scope>NUCLEOTIDE SEQUENCE [LARGE SCALE GENOMIC DNA]</scope>
    <source>
        <strain evidence="2 3">DSM 103923</strain>
    </source>
</reference>
<organism evidence="2 3">
    <name type="scientific">Sulfuritortus calidifontis</name>
    <dbReference type="NCBI Taxonomy" id="1914471"/>
    <lineage>
        <taxon>Bacteria</taxon>
        <taxon>Pseudomonadati</taxon>
        <taxon>Pseudomonadota</taxon>
        <taxon>Betaproteobacteria</taxon>
        <taxon>Nitrosomonadales</taxon>
        <taxon>Thiobacillaceae</taxon>
        <taxon>Sulfuritortus</taxon>
    </lineage>
</organism>
<gene>
    <name evidence="2" type="ORF">EDC61_10997</name>
</gene>
<dbReference type="EMBL" id="SLZY01000009">
    <property type="protein sequence ID" value="TCS71551.1"/>
    <property type="molecule type" value="Genomic_DNA"/>
</dbReference>
<evidence type="ECO:0000313" key="2">
    <source>
        <dbReference type="EMBL" id="TCS71551.1"/>
    </source>
</evidence>
<keyword evidence="2" id="KW-0449">Lipoprotein</keyword>
<feature type="signal peptide" evidence="1">
    <location>
        <begin position="1"/>
        <end position="22"/>
    </location>
</feature>
<accession>A0A4V2UQM4</accession>
<proteinExistence type="predicted"/>